<feature type="transmembrane region" description="Helical" evidence="2">
    <location>
        <begin position="111"/>
        <end position="135"/>
    </location>
</feature>
<dbReference type="EMBL" id="FN648312">
    <property type="protein sequence ID" value="CBJ30263.1"/>
    <property type="molecule type" value="Genomic_DNA"/>
</dbReference>
<protein>
    <submittedName>
        <fullName evidence="3">Uncharacterized protein</fullName>
    </submittedName>
</protein>
<dbReference type="InParanoid" id="D7FNZ4"/>
<evidence type="ECO:0000256" key="1">
    <source>
        <dbReference type="SAM" id="MobiDB-lite"/>
    </source>
</evidence>
<evidence type="ECO:0000256" key="2">
    <source>
        <dbReference type="SAM" id="Phobius"/>
    </source>
</evidence>
<feature type="region of interest" description="Disordered" evidence="1">
    <location>
        <begin position="355"/>
        <end position="400"/>
    </location>
</feature>
<accession>D7FNZ4</accession>
<proteinExistence type="predicted"/>
<name>D7FNZ4_ECTSI</name>
<organism evidence="3 4">
    <name type="scientific">Ectocarpus siliculosus</name>
    <name type="common">Brown alga</name>
    <name type="synonym">Conferva siliculosa</name>
    <dbReference type="NCBI Taxonomy" id="2880"/>
    <lineage>
        <taxon>Eukaryota</taxon>
        <taxon>Sar</taxon>
        <taxon>Stramenopiles</taxon>
        <taxon>Ochrophyta</taxon>
        <taxon>PX clade</taxon>
        <taxon>Phaeophyceae</taxon>
        <taxon>Ectocarpales</taxon>
        <taxon>Ectocarpaceae</taxon>
        <taxon>Ectocarpus</taxon>
    </lineage>
</organism>
<dbReference type="OrthoDB" id="10336421at2759"/>
<keyword evidence="2" id="KW-0472">Membrane</keyword>
<feature type="transmembrane region" description="Helical" evidence="2">
    <location>
        <begin position="35"/>
        <end position="55"/>
    </location>
</feature>
<keyword evidence="2" id="KW-0812">Transmembrane</keyword>
<feature type="transmembrane region" description="Helical" evidence="2">
    <location>
        <begin position="191"/>
        <end position="210"/>
    </location>
</feature>
<dbReference type="EMBL" id="FN649729">
    <property type="protein sequence ID" value="CBJ30263.1"/>
    <property type="molecule type" value="Genomic_DNA"/>
</dbReference>
<gene>
    <name evidence="3" type="ORF">Esi_0183_0058</name>
</gene>
<dbReference type="AlphaFoldDB" id="D7FNZ4"/>
<evidence type="ECO:0000313" key="3">
    <source>
        <dbReference type="EMBL" id="CBJ30263.1"/>
    </source>
</evidence>
<dbReference type="Proteomes" id="UP000002630">
    <property type="component" value="Linkage Group LG04"/>
</dbReference>
<sequence>MYDDVGTCTCSCGENWRAFNIVGHASCVPWAVFEAFGSVGLALSLVHLVHAAYNLKQQRRCEAMQSDRGMAVRMRVDVYREQLSMITVIHALVIGLYFALGLWLPDESVRWSAVALGVSHILSGIGAVLTVQVLIRSVDPRLLKMDAVILKASAALAHPVGRCLTFSSVSIGAVFLIFLTFIAWTGQGYKIAAIAYIVVTVLRILLIVMCSRSMINIIDGSMARDIASQKAQGAQRGRSVLSGDSTSFKKIKADPKLAAAKRTILSALFFCITLTSIASAFLIFALTTEYGTDNPIVFLALPLAYGPLIALSFHVQLHSKRNKALLRRVPVQNPIATKGEVIGFGSGDGFKKASGSVGTTTSAKSGRNNTTGGRVVPTQGTAEEGGEGGQTPASPAKDPVCEIIGMVQEEEV</sequence>
<feature type="compositionally biased region" description="Polar residues" evidence="1">
    <location>
        <begin position="356"/>
        <end position="372"/>
    </location>
</feature>
<evidence type="ECO:0000313" key="4">
    <source>
        <dbReference type="Proteomes" id="UP000002630"/>
    </source>
</evidence>
<feature type="transmembrane region" description="Helical" evidence="2">
    <location>
        <begin position="264"/>
        <end position="284"/>
    </location>
</feature>
<keyword evidence="4" id="KW-1185">Reference proteome</keyword>
<reference evidence="3 4" key="1">
    <citation type="journal article" date="2010" name="Nature">
        <title>The Ectocarpus genome and the independent evolution of multicellularity in brown algae.</title>
        <authorList>
            <person name="Cock J.M."/>
            <person name="Sterck L."/>
            <person name="Rouze P."/>
            <person name="Scornet D."/>
            <person name="Allen A.E."/>
            <person name="Amoutzias G."/>
            <person name="Anthouard V."/>
            <person name="Artiguenave F."/>
            <person name="Aury J.M."/>
            <person name="Badger J.H."/>
            <person name="Beszteri B."/>
            <person name="Billiau K."/>
            <person name="Bonnet E."/>
            <person name="Bothwell J.H."/>
            <person name="Bowler C."/>
            <person name="Boyen C."/>
            <person name="Brownlee C."/>
            <person name="Carrano C.J."/>
            <person name="Charrier B."/>
            <person name="Cho G.Y."/>
            <person name="Coelho S.M."/>
            <person name="Collen J."/>
            <person name="Corre E."/>
            <person name="Da Silva C."/>
            <person name="Delage L."/>
            <person name="Delaroque N."/>
            <person name="Dittami S.M."/>
            <person name="Doulbeau S."/>
            <person name="Elias M."/>
            <person name="Farnham G."/>
            <person name="Gachon C.M."/>
            <person name="Gschloessl B."/>
            <person name="Heesch S."/>
            <person name="Jabbari K."/>
            <person name="Jubin C."/>
            <person name="Kawai H."/>
            <person name="Kimura K."/>
            <person name="Kloareg B."/>
            <person name="Kupper F.C."/>
            <person name="Lang D."/>
            <person name="Le Bail A."/>
            <person name="Leblanc C."/>
            <person name="Lerouge P."/>
            <person name="Lohr M."/>
            <person name="Lopez P.J."/>
            <person name="Martens C."/>
            <person name="Maumus F."/>
            <person name="Michel G."/>
            <person name="Miranda-Saavedra D."/>
            <person name="Morales J."/>
            <person name="Moreau H."/>
            <person name="Motomura T."/>
            <person name="Nagasato C."/>
            <person name="Napoli C.A."/>
            <person name="Nelson D.R."/>
            <person name="Nyvall-Collen P."/>
            <person name="Peters A.F."/>
            <person name="Pommier C."/>
            <person name="Potin P."/>
            <person name="Poulain J."/>
            <person name="Quesneville H."/>
            <person name="Read B."/>
            <person name="Rensing S.A."/>
            <person name="Ritter A."/>
            <person name="Rousvoal S."/>
            <person name="Samanta M."/>
            <person name="Samson G."/>
            <person name="Schroeder D.C."/>
            <person name="Segurens B."/>
            <person name="Strittmatter M."/>
            <person name="Tonon T."/>
            <person name="Tregear J.W."/>
            <person name="Valentin K."/>
            <person name="von Dassow P."/>
            <person name="Yamagishi T."/>
            <person name="Van de Peer Y."/>
            <person name="Wincker P."/>
        </authorList>
    </citation>
    <scope>NUCLEOTIDE SEQUENCE [LARGE SCALE GENOMIC DNA]</scope>
    <source>
        <strain evidence="4">Ec32 / CCAP1310/4</strain>
    </source>
</reference>
<feature type="transmembrane region" description="Helical" evidence="2">
    <location>
        <begin position="163"/>
        <end position="185"/>
    </location>
</feature>
<keyword evidence="2" id="KW-1133">Transmembrane helix</keyword>
<feature type="transmembrane region" description="Helical" evidence="2">
    <location>
        <begin position="83"/>
        <end position="105"/>
    </location>
</feature>
<feature type="transmembrane region" description="Helical" evidence="2">
    <location>
        <begin position="296"/>
        <end position="317"/>
    </location>
</feature>